<dbReference type="InterPro" id="IPR001901">
    <property type="entry name" value="Translocase_SecE/Sec61-g"/>
</dbReference>
<comment type="similarity">
    <text evidence="9">Belongs to the SecE/SEC61-gamma family.</text>
</comment>
<keyword evidence="6 9" id="KW-1133">Transmembrane helix</keyword>
<keyword evidence="11" id="KW-1185">Reference proteome</keyword>
<dbReference type="PANTHER" id="PTHR33910">
    <property type="entry name" value="PROTEIN TRANSLOCASE SUBUNIT SECE"/>
    <property type="match status" value="1"/>
</dbReference>
<keyword evidence="7 9" id="KW-0811">Translocation</keyword>
<evidence type="ECO:0000256" key="4">
    <source>
        <dbReference type="ARBA" id="ARBA00022692"/>
    </source>
</evidence>
<evidence type="ECO:0000256" key="1">
    <source>
        <dbReference type="ARBA" id="ARBA00004370"/>
    </source>
</evidence>
<keyword evidence="2 9" id="KW-0813">Transport</keyword>
<dbReference type="STRING" id="525904.Tter_1825"/>
<comment type="subcellular location">
    <subcellularLocation>
        <location evidence="9">Cell membrane</location>
        <topology evidence="9">Single-pass membrane protein</topology>
    </subcellularLocation>
    <subcellularLocation>
        <location evidence="1">Membrane</location>
    </subcellularLocation>
</comment>
<dbReference type="NCBIfam" id="TIGR00964">
    <property type="entry name" value="secE_bact"/>
    <property type="match status" value="1"/>
</dbReference>
<dbReference type="GO" id="GO:0009306">
    <property type="term" value="P:protein secretion"/>
    <property type="evidence" value="ECO:0007669"/>
    <property type="project" value="UniProtKB-UniRule"/>
</dbReference>
<evidence type="ECO:0000256" key="3">
    <source>
        <dbReference type="ARBA" id="ARBA00022475"/>
    </source>
</evidence>
<evidence type="ECO:0000256" key="7">
    <source>
        <dbReference type="ARBA" id="ARBA00023010"/>
    </source>
</evidence>
<dbReference type="RefSeq" id="WP_012875763.1">
    <property type="nucleotide sequence ID" value="NC_013525.1"/>
</dbReference>
<dbReference type="GO" id="GO:0065002">
    <property type="term" value="P:intracellular protein transmembrane transport"/>
    <property type="evidence" value="ECO:0007669"/>
    <property type="project" value="UniProtKB-UniRule"/>
</dbReference>
<evidence type="ECO:0000256" key="9">
    <source>
        <dbReference type="HAMAP-Rule" id="MF_00422"/>
    </source>
</evidence>
<dbReference type="PROSITE" id="PS01067">
    <property type="entry name" value="SECE_SEC61G"/>
    <property type="match status" value="1"/>
</dbReference>
<dbReference type="PANTHER" id="PTHR33910:SF1">
    <property type="entry name" value="PROTEIN TRANSLOCASE SUBUNIT SECE"/>
    <property type="match status" value="1"/>
</dbReference>
<dbReference type="Pfam" id="PF00584">
    <property type="entry name" value="SecE"/>
    <property type="match status" value="1"/>
</dbReference>
<keyword evidence="3 9" id="KW-1003">Cell membrane</keyword>
<dbReference type="GO" id="GO:0005886">
    <property type="term" value="C:plasma membrane"/>
    <property type="evidence" value="ECO:0007669"/>
    <property type="project" value="UniProtKB-SubCell"/>
</dbReference>
<name>D1CD66_THET1</name>
<evidence type="ECO:0000256" key="5">
    <source>
        <dbReference type="ARBA" id="ARBA00022927"/>
    </source>
</evidence>
<evidence type="ECO:0000256" key="2">
    <source>
        <dbReference type="ARBA" id="ARBA00022448"/>
    </source>
</evidence>
<feature type="transmembrane region" description="Helical" evidence="9">
    <location>
        <begin position="40"/>
        <end position="70"/>
    </location>
</feature>
<dbReference type="HAMAP" id="MF_00422">
    <property type="entry name" value="SecE"/>
    <property type="match status" value="1"/>
</dbReference>
<sequence>MKAIRVRRGFFPRLRSNLSKFYEDTRAEIRKVSWPTRDEVIRLSIVVIVLSVSMAIFLGVIVDGIFLWLYRLIGGI</sequence>
<dbReference type="AlphaFoldDB" id="D1CD66"/>
<dbReference type="Gene3D" id="1.20.5.1030">
    <property type="entry name" value="Preprotein translocase secy subunit"/>
    <property type="match status" value="1"/>
</dbReference>
<comment type="subunit">
    <text evidence="9">Component of the Sec protein translocase complex. Heterotrimer consisting of SecY, SecE and SecG subunits. The heterotrimers can form oligomers, although 1 heterotrimer is thought to be able to translocate proteins. Interacts with the ribosome. Interacts with SecDF, and other proteins may be involved. Interacts with SecA.</text>
</comment>
<dbReference type="GO" id="GO:0008320">
    <property type="term" value="F:protein transmembrane transporter activity"/>
    <property type="evidence" value="ECO:0007669"/>
    <property type="project" value="UniProtKB-UniRule"/>
</dbReference>
<dbReference type="InterPro" id="IPR038379">
    <property type="entry name" value="SecE_sf"/>
</dbReference>
<dbReference type="EMBL" id="CP001825">
    <property type="protein sequence ID" value="ACZ42731.1"/>
    <property type="molecule type" value="Genomic_DNA"/>
</dbReference>
<dbReference type="eggNOG" id="COG0690">
    <property type="taxonomic scope" value="Bacteria"/>
</dbReference>
<keyword evidence="4 9" id="KW-0812">Transmembrane</keyword>
<comment type="function">
    <text evidence="9">Essential subunit of the Sec protein translocation channel SecYEG. Clamps together the 2 halves of SecY. May contact the channel plug during translocation.</text>
</comment>
<keyword evidence="5 9" id="KW-0653">Protein transport</keyword>
<reference evidence="11" key="1">
    <citation type="journal article" date="2010" name="Stand. Genomic Sci.">
        <title>Complete genome sequence of 'Thermobaculum terrenum' type strain (YNP1).</title>
        <authorList>
            <person name="Kiss H."/>
            <person name="Cleland D."/>
            <person name="Lapidus A."/>
            <person name="Lucas S."/>
            <person name="Glavina Del Rio T."/>
            <person name="Nolan M."/>
            <person name="Tice H."/>
            <person name="Han C."/>
            <person name="Goodwin L."/>
            <person name="Pitluck S."/>
            <person name="Liolios K."/>
            <person name="Ivanova N."/>
            <person name="Mavromatis K."/>
            <person name="Ovchinnikova G."/>
            <person name="Pati A."/>
            <person name="Chen A."/>
            <person name="Palaniappan K."/>
            <person name="Land M."/>
            <person name="Hauser L."/>
            <person name="Chang Y."/>
            <person name="Jeffries C."/>
            <person name="Lu M."/>
            <person name="Brettin T."/>
            <person name="Detter J."/>
            <person name="Goker M."/>
            <person name="Tindall B."/>
            <person name="Beck B."/>
            <person name="McDermott T."/>
            <person name="Woyke T."/>
            <person name="Bristow J."/>
            <person name="Eisen J."/>
            <person name="Markowitz V."/>
            <person name="Hugenholtz P."/>
            <person name="Kyrpides N."/>
            <person name="Klenk H."/>
            <person name="Cheng J."/>
        </authorList>
    </citation>
    <scope>NUCLEOTIDE SEQUENCE [LARGE SCALE GENOMIC DNA]</scope>
    <source>
        <strain evidence="11">ATCC BAA-798 / YNP1</strain>
    </source>
</reference>
<dbReference type="GO" id="GO:0006605">
    <property type="term" value="P:protein targeting"/>
    <property type="evidence" value="ECO:0007669"/>
    <property type="project" value="UniProtKB-UniRule"/>
</dbReference>
<dbReference type="HOGENOM" id="CLU_113663_5_0_0"/>
<dbReference type="InterPro" id="IPR005807">
    <property type="entry name" value="SecE_bac"/>
</dbReference>
<dbReference type="GO" id="GO:0043952">
    <property type="term" value="P:protein transport by the Sec complex"/>
    <property type="evidence" value="ECO:0007669"/>
    <property type="project" value="UniProtKB-UniRule"/>
</dbReference>
<evidence type="ECO:0000256" key="8">
    <source>
        <dbReference type="ARBA" id="ARBA00023136"/>
    </source>
</evidence>
<keyword evidence="8 9" id="KW-0472">Membrane</keyword>
<gene>
    <name evidence="9" type="primary">secE</name>
    <name evidence="10" type="ordered locus">Tter_1825</name>
</gene>
<evidence type="ECO:0000313" key="10">
    <source>
        <dbReference type="EMBL" id="ACZ42731.1"/>
    </source>
</evidence>
<dbReference type="Proteomes" id="UP000000323">
    <property type="component" value="Chromosome 1"/>
</dbReference>
<proteinExistence type="inferred from homology"/>
<protein>
    <recommendedName>
        <fullName evidence="9">Protein translocase subunit SecE</fullName>
    </recommendedName>
</protein>
<accession>D1CD66</accession>
<organism evidence="10 11">
    <name type="scientific">Thermobaculum terrenum (strain ATCC BAA-798 / CCMEE 7001 / YNP1)</name>
    <dbReference type="NCBI Taxonomy" id="525904"/>
    <lineage>
        <taxon>Bacteria</taxon>
        <taxon>Bacillati</taxon>
        <taxon>Chloroflexota</taxon>
        <taxon>Chloroflexia</taxon>
        <taxon>Candidatus Thermobaculales</taxon>
        <taxon>Candidatus Thermobaculaceae</taxon>
        <taxon>Thermobaculum</taxon>
    </lineage>
</organism>
<evidence type="ECO:0000256" key="6">
    <source>
        <dbReference type="ARBA" id="ARBA00022989"/>
    </source>
</evidence>
<dbReference type="OrthoDB" id="9799073at2"/>
<evidence type="ECO:0000313" key="11">
    <source>
        <dbReference type="Proteomes" id="UP000000323"/>
    </source>
</evidence>
<dbReference type="KEGG" id="ttr:Tter_1825"/>